<evidence type="ECO:0000313" key="2">
    <source>
        <dbReference type="EMBL" id="MCK2212311.1"/>
    </source>
</evidence>
<dbReference type="EMBL" id="JAKRKC020000001">
    <property type="protein sequence ID" value="MCK2212311.1"/>
    <property type="molecule type" value="Genomic_DNA"/>
</dbReference>
<reference evidence="2 3" key="1">
    <citation type="submission" date="2022-04" db="EMBL/GenBank/DDBJ databases">
        <title>Genome draft of Actinomadura sp. ATCC 31491.</title>
        <authorList>
            <person name="Shi X."/>
            <person name="Du Y."/>
        </authorList>
    </citation>
    <scope>NUCLEOTIDE SEQUENCE [LARGE SCALE GENOMIC DNA]</scope>
    <source>
        <strain evidence="2 3">ATCC 31491</strain>
    </source>
</reference>
<dbReference type="Gene3D" id="3.40.710.10">
    <property type="entry name" value="DD-peptidase/beta-lactamase superfamily"/>
    <property type="match status" value="1"/>
</dbReference>
<protein>
    <submittedName>
        <fullName evidence="2">Beta-lactamase family protein</fullName>
    </submittedName>
</protein>
<accession>A0ABT0FK01</accession>
<name>A0ABT0FK01_9ACTN</name>
<sequence>MSRTARGAAGQEPRRSIMSLSEFVAQAAGKYGVPGAAAGILADGREIHAAHGVTSVDNPLPVDAGTLFHLASVTKTFTATALVRLAAEGRVDLAAPVRRYVPELRLADADSAARITVLNLLNHTSGLEWNLLDGDDEDGSLAAFVARLEELPLIAPPGVRASYSQAGYNLAGRVIERVTGLPFAKAVASLVLEPAGLPGTFFDLDEVVVRRFAAGHDRAADGSLRVTRPWKAWPAGSRANDPGGGAASSVRDLLRWAAFHLRDGEGVLPAGRLREMREPTVALRASSLGDAFGVCWFVKDIGGVRTVGHGGSGNGQFAELLLVPEHDFAVVSLANAGPDGYLFNQEVVRWALEHHLGVVEREPEPAPYDAARAREVAGHYEIDAMNLDLATDGARLTLEVGIKPEIRRASDTEMPADYPPAAIGFLPGGDGDEYVITEGGLKGQRGFFTRDERGAVVGVDLAGRLFGRTAGA</sequence>
<dbReference type="SUPFAM" id="SSF56601">
    <property type="entry name" value="beta-lactamase/transpeptidase-like"/>
    <property type="match status" value="1"/>
</dbReference>
<evidence type="ECO:0000313" key="3">
    <source>
        <dbReference type="Proteomes" id="UP001317259"/>
    </source>
</evidence>
<dbReference type="InterPro" id="IPR050789">
    <property type="entry name" value="Diverse_Enzym_Activities"/>
</dbReference>
<proteinExistence type="predicted"/>
<keyword evidence="3" id="KW-1185">Reference proteome</keyword>
<dbReference type="InterPro" id="IPR012338">
    <property type="entry name" value="Beta-lactam/transpept-like"/>
</dbReference>
<dbReference type="RefSeq" id="WP_247815118.1">
    <property type="nucleotide sequence ID" value="NZ_JAKRKC020000001.1"/>
</dbReference>
<dbReference type="Pfam" id="PF00144">
    <property type="entry name" value="Beta-lactamase"/>
    <property type="match status" value="1"/>
</dbReference>
<dbReference type="Proteomes" id="UP001317259">
    <property type="component" value="Unassembled WGS sequence"/>
</dbReference>
<feature type="domain" description="Beta-lactamase-related" evidence="1">
    <location>
        <begin position="22"/>
        <end position="338"/>
    </location>
</feature>
<organism evidence="2 3">
    <name type="scientific">Actinomadura luzonensis</name>
    <dbReference type="NCBI Taxonomy" id="2805427"/>
    <lineage>
        <taxon>Bacteria</taxon>
        <taxon>Bacillati</taxon>
        <taxon>Actinomycetota</taxon>
        <taxon>Actinomycetes</taxon>
        <taxon>Streptosporangiales</taxon>
        <taxon>Thermomonosporaceae</taxon>
        <taxon>Actinomadura</taxon>
    </lineage>
</organism>
<dbReference type="PANTHER" id="PTHR43283:SF3">
    <property type="entry name" value="BETA-LACTAMASE FAMILY PROTEIN (AFU_ORTHOLOGUE AFUA_5G07500)"/>
    <property type="match status" value="1"/>
</dbReference>
<dbReference type="InterPro" id="IPR001466">
    <property type="entry name" value="Beta-lactam-related"/>
</dbReference>
<evidence type="ECO:0000259" key="1">
    <source>
        <dbReference type="Pfam" id="PF00144"/>
    </source>
</evidence>
<gene>
    <name evidence="2" type="ORF">MF672_000640</name>
</gene>
<dbReference type="PANTHER" id="PTHR43283">
    <property type="entry name" value="BETA-LACTAMASE-RELATED"/>
    <property type="match status" value="1"/>
</dbReference>
<comment type="caution">
    <text evidence="2">The sequence shown here is derived from an EMBL/GenBank/DDBJ whole genome shotgun (WGS) entry which is preliminary data.</text>
</comment>